<dbReference type="EMBL" id="CAJJDP010000034">
    <property type="protein sequence ID" value="CAD8157754.1"/>
    <property type="molecule type" value="Genomic_DNA"/>
</dbReference>
<keyword evidence="1" id="KW-0175">Coiled coil</keyword>
<evidence type="ECO:0000313" key="3">
    <source>
        <dbReference type="EMBL" id="CAD8157754.1"/>
    </source>
</evidence>
<reference evidence="3" key="1">
    <citation type="submission" date="2021-01" db="EMBL/GenBank/DDBJ databases">
        <authorList>
            <consortium name="Genoscope - CEA"/>
            <person name="William W."/>
        </authorList>
    </citation>
    <scope>NUCLEOTIDE SEQUENCE</scope>
</reference>
<protein>
    <submittedName>
        <fullName evidence="3">Uncharacterized protein</fullName>
    </submittedName>
</protein>
<accession>A0A8S1U095</accession>
<comment type="caution">
    <text evidence="3">The sequence shown here is derived from an EMBL/GenBank/DDBJ whole genome shotgun (WGS) entry which is preliminary data.</text>
</comment>
<name>A0A8S1U095_PAROT</name>
<evidence type="ECO:0000256" key="1">
    <source>
        <dbReference type="SAM" id="Coils"/>
    </source>
</evidence>
<dbReference type="OMA" id="EYNDVLP"/>
<feature type="region of interest" description="Disordered" evidence="2">
    <location>
        <begin position="66"/>
        <end position="91"/>
    </location>
</feature>
<feature type="coiled-coil region" evidence="1">
    <location>
        <begin position="147"/>
        <end position="181"/>
    </location>
</feature>
<organism evidence="3 4">
    <name type="scientific">Paramecium octaurelia</name>
    <dbReference type="NCBI Taxonomy" id="43137"/>
    <lineage>
        <taxon>Eukaryota</taxon>
        <taxon>Sar</taxon>
        <taxon>Alveolata</taxon>
        <taxon>Ciliophora</taxon>
        <taxon>Intramacronucleata</taxon>
        <taxon>Oligohymenophorea</taxon>
        <taxon>Peniculida</taxon>
        <taxon>Parameciidae</taxon>
        <taxon>Paramecium</taxon>
    </lineage>
</organism>
<proteinExistence type="predicted"/>
<dbReference type="Proteomes" id="UP000683925">
    <property type="component" value="Unassembled WGS sequence"/>
</dbReference>
<evidence type="ECO:0000313" key="4">
    <source>
        <dbReference type="Proteomes" id="UP000683925"/>
    </source>
</evidence>
<keyword evidence="4" id="KW-1185">Reference proteome</keyword>
<dbReference type="AlphaFoldDB" id="A0A8S1U095"/>
<dbReference type="OrthoDB" id="305024at2759"/>
<feature type="compositionally biased region" description="Polar residues" evidence="2">
    <location>
        <begin position="79"/>
        <end position="91"/>
    </location>
</feature>
<evidence type="ECO:0000256" key="2">
    <source>
        <dbReference type="SAM" id="MobiDB-lite"/>
    </source>
</evidence>
<gene>
    <name evidence="3" type="ORF">POCTA_138.1.T0340131</name>
</gene>
<sequence>MNMPYFKPRSQASQNSFIKQYQDFLQKNRKNTASILEPKKQQAKQSYSPLFKQPKLSQTKLKNLRLQTSPSPKRAHCYSLSSNQQTENSTQIDRSLSQYEFETKDKSVVSSASLFQETTKQLEEIKQQTPELQQGIVGILGLIKKEKQVILNDMKQMTKQMNKYKQQYEDIQKQQEQLQHKFKVAKDGNEVHARSKDKVNDTYLQMIQLLKGLQVEYNDVLPELEFSLQNQIEDADEEVRIPDKDEIIILQKLIIKKLVKKIEDQKQLNQLLQTKIKEYEI</sequence>